<sequence>MDAAQGLILETGYSAASLDAVIGRAGITKGAFFYHFKSKAELALALVQRDADADAAHLQSVLDRAEALSRDPLQQLLICIGLYEEETAKLTAPYPGCLYASFIYESQLFDDVTMTVVREVFSHWTRRITGKLEAAMRLYPPRLPVDVRTLAEMSLALAEGAFILSKVQRDAGAMAAQWRHYRNYLELLFSPQIPEPDTGVKRGKLDAAVSAA</sequence>
<dbReference type="PROSITE" id="PS50977">
    <property type="entry name" value="HTH_TETR_2"/>
    <property type="match status" value="1"/>
</dbReference>
<keyword evidence="2 4" id="KW-0238">DNA-binding</keyword>
<proteinExistence type="predicted"/>
<dbReference type="OrthoDB" id="9811084at2"/>
<dbReference type="PANTHER" id="PTHR47506:SF1">
    <property type="entry name" value="HTH-TYPE TRANSCRIPTIONAL REGULATOR YJDC"/>
    <property type="match status" value="1"/>
</dbReference>
<dbReference type="PROSITE" id="PS01081">
    <property type="entry name" value="HTH_TETR_1"/>
    <property type="match status" value="1"/>
</dbReference>
<dbReference type="InterPro" id="IPR036271">
    <property type="entry name" value="Tet_transcr_reg_TetR-rel_C_sf"/>
</dbReference>
<name>A0A516GZF2_9PROT</name>
<keyword evidence="7" id="KW-1185">Reference proteome</keyword>
<dbReference type="Proteomes" id="UP000317496">
    <property type="component" value="Chromosome"/>
</dbReference>
<keyword evidence="1" id="KW-0805">Transcription regulation</keyword>
<dbReference type="SUPFAM" id="SSF48498">
    <property type="entry name" value="Tetracyclin repressor-like, C-terminal domain"/>
    <property type="match status" value="1"/>
</dbReference>
<evidence type="ECO:0000256" key="4">
    <source>
        <dbReference type="PROSITE-ProRule" id="PRU00335"/>
    </source>
</evidence>
<evidence type="ECO:0000313" key="6">
    <source>
        <dbReference type="EMBL" id="QDO96875.1"/>
    </source>
</evidence>
<dbReference type="RefSeq" id="WP_144067856.1">
    <property type="nucleotide sequence ID" value="NZ_CP041636.1"/>
</dbReference>
<dbReference type="Gene3D" id="1.10.357.10">
    <property type="entry name" value="Tetracycline Repressor, domain 2"/>
    <property type="match status" value="1"/>
</dbReference>
<dbReference type="SUPFAM" id="SSF46689">
    <property type="entry name" value="Homeodomain-like"/>
    <property type="match status" value="1"/>
</dbReference>
<dbReference type="KEGG" id="fer:FNB15_06105"/>
<keyword evidence="3" id="KW-0804">Transcription</keyword>
<gene>
    <name evidence="6" type="ORF">FNB15_06105</name>
</gene>
<dbReference type="AlphaFoldDB" id="A0A516GZF2"/>
<accession>A0A516GZF2</accession>
<evidence type="ECO:0000256" key="3">
    <source>
        <dbReference type="ARBA" id="ARBA00023163"/>
    </source>
</evidence>
<evidence type="ECO:0000313" key="7">
    <source>
        <dbReference type="Proteomes" id="UP000317496"/>
    </source>
</evidence>
<evidence type="ECO:0000256" key="2">
    <source>
        <dbReference type="ARBA" id="ARBA00023125"/>
    </source>
</evidence>
<protein>
    <submittedName>
        <fullName evidence="6">Helix-turn-helix transcriptional regulator</fullName>
    </submittedName>
</protein>
<dbReference type="GO" id="GO:0003677">
    <property type="term" value="F:DNA binding"/>
    <property type="evidence" value="ECO:0007669"/>
    <property type="project" value="UniProtKB-UniRule"/>
</dbReference>
<feature type="DNA-binding region" description="H-T-H motif" evidence="4">
    <location>
        <begin position="17"/>
        <end position="36"/>
    </location>
</feature>
<feature type="domain" description="HTH tetR-type" evidence="5">
    <location>
        <begin position="1"/>
        <end position="54"/>
    </location>
</feature>
<evidence type="ECO:0000256" key="1">
    <source>
        <dbReference type="ARBA" id="ARBA00023015"/>
    </source>
</evidence>
<dbReference type="Pfam" id="PF00440">
    <property type="entry name" value="TetR_N"/>
    <property type="match status" value="1"/>
</dbReference>
<evidence type="ECO:0000259" key="5">
    <source>
        <dbReference type="PROSITE" id="PS50977"/>
    </source>
</evidence>
<reference evidence="6 7" key="1">
    <citation type="submission" date="2019-07" db="EMBL/GenBank/DDBJ databases">
        <title>Genome sequencing for Ferrovibrio sp. K5.</title>
        <authorList>
            <person name="Park S.-J."/>
        </authorList>
    </citation>
    <scope>NUCLEOTIDE SEQUENCE [LARGE SCALE GENOMIC DNA]</scope>
    <source>
        <strain evidence="6 7">K5</strain>
    </source>
</reference>
<dbReference type="InterPro" id="IPR009057">
    <property type="entry name" value="Homeodomain-like_sf"/>
</dbReference>
<dbReference type="Pfam" id="PF21993">
    <property type="entry name" value="TetR_C_13_2"/>
    <property type="match status" value="1"/>
</dbReference>
<dbReference type="InterPro" id="IPR054156">
    <property type="entry name" value="YxaF_TetR_C"/>
</dbReference>
<dbReference type="EMBL" id="CP041636">
    <property type="protein sequence ID" value="QDO96875.1"/>
    <property type="molecule type" value="Genomic_DNA"/>
</dbReference>
<organism evidence="6 7">
    <name type="scientific">Ferrovibrio terrae</name>
    <dbReference type="NCBI Taxonomy" id="2594003"/>
    <lineage>
        <taxon>Bacteria</taxon>
        <taxon>Pseudomonadati</taxon>
        <taxon>Pseudomonadota</taxon>
        <taxon>Alphaproteobacteria</taxon>
        <taxon>Rhodospirillales</taxon>
        <taxon>Rhodospirillaceae</taxon>
        <taxon>Ferrovibrio</taxon>
    </lineage>
</organism>
<dbReference type="InterPro" id="IPR001647">
    <property type="entry name" value="HTH_TetR"/>
</dbReference>
<dbReference type="PANTHER" id="PTHR47506">
    <property type="entry name" value="TRANSCRIPTIONAL REGULATORY PROTEIN"/>
    <property type="match status" value="1"/>
</dbReference>
<dbReference type="InterPro" id="IPR023772">
    <property type="entry name" value="DNA-bd_HTH_TetR-type_CS"/>
</dbReference>